<proteinExistence type="inferred from homology"/>
<keyword evidence="6" id="KW-0539">Nucleus</keyword>
<comment type="caution">
    <text evidence="8">The sequence shown here is derived from an EMBL/GenBank/DDBJ whole genome shotgun (WGS) entry which is preliminary data.</text>
</comment>
<evidence type="ECO:0000256" key="3">
    <source>
        <dbReference type="ARBA" id="ARBA00013465"/>
    </source>
</evidence>
<dbReference type="OrthoDB" id="6359767at2759"/>
<keyword evidence="9" id="KW-1185">Reference proteome</keyword>
<dbReference type="GO" id="GO:0016055">
    <property type="term" value="P:Wnt signaling pathway"/>
    <property type="evidence" value="ECO:0007669"/>
    <property type="project" value="UniProtKB-KW"/>
</dbReference>
<sequence length="309" mass="33619">MSDSSSSDGEESRFREICDPTFWRTAEEGVEDGKPLVQPASLPALHDNRQSFVLLEKIRASLAAAHTNNAGEGSGTRKRGSAIGEVSVRGVPAAASTLSPYLAKQLAIRLDSSVDYSASQDDPPPAGQECGSADQPASLFLLKHQALLPQGQDTQQDSQGRKRRVKVPKRLAYYNSSDEDEVKSRCRSVAVSPEWILDGNSCPPPHPKNLRYLDEYKMKECRPDGSIIAIPLSEADATVTSKGLRKNKKVKAKECVVPNGKDNASNEKGNVQCSPNVTVNVTEHSKAGDNTPRKQARKRGKKKKNLETK</sequence>
<evidence type="ECO:0000256" key="1">
    <source>
        <dbReference type="ARBA" id="ARBA00004259"/>
    </source>
</evidence>
<organism evidence="8 9">
    <name type="scientific">Chionoecetes opilio</name>
    <name type="common">Atlantic snow crab</name>
    <name type="synonym">Cancer opilio</name>
    <dbReference type="NCBI Taxonomy" id="41210"/>
    <lineage>
        <taxon>Eukaryota</taxon>
        <taxon>Metazoa</taxon>
        <taxon>Ecdysozoa</taxon>
        <taxon>Arthropoda</taxon>
        <taxon>Crustacea</taxon>
        <taxon>Multicrustacea</taxon>
        <taxon>Malacostraca</taxon>
        <taxon>Eumalacostraca</taxon>
        <taxon>Eucarida</taxon>
        <taxon>Decapoda</taxon>
        <taxon>Pleocyemata</taxon>
        <taxon>Brachyura</taxon>
        <taxon>Eubrachyura</taxon>
        <taxon>Majoidea</taxon>
        <taxon>Majidae</taxon>
        <taxon>Chionoecetes</taxon>
    </lineage>
</organism>
<feature type="compositionally biased region" description="Basic residues" evidence="7">
    <location>
        <begin position="294"/>
        <end position="309"/>
    </location>
</feature>
<feature type="compositionally biased region" description="Polar residues" evidence="7">
    <location>
        <begin position="262"/>
        <end position="282"/>
    </location>
</feature>
<dbReference type="GO" id="GO:0005635">
    <property type="term" value="C:nuclear envelope"/>
    <property type="evidence" value="ECO:0007669"/>
    <property type="project" value="UniProtKB-SubCell"/>
</dbReference>
<dbReference type="InterPro" id="IPR026694">
    <property type="entry name" value="CUSTOS"/>
</dbReference>
<dbReference type="AlphaFoldDB" id="A0A8J4YKT2"/>
<feature type="region of interest" description="Disordered" evidence="7">
    <location>
        <begin position="258"/>
        <end position="309"/>
    </location>
</feature>
<gene>
    <name evidence="8" type="ORF">GWK47_043810</name>
</gene>
<dbReference type="EMBL" id="JACEEZ010009020">
    <property type="protein sequence ID" value="KAG0722840.1"/>
    <property type="molecule type" value="Genomic_DNA"/>
</dbReference>
<comment type="similarity">
    <text evidence="2">Belongs to the CUSTOS family.</text>
</comment>
<comment type="subcellular location">
    <subcellularLocation>
        <location evidence="1">Nucleus envelope</location>
    </subcellularLocation>
</comment>
<evidence type="ECO:0000313" key="8">
    <source>
        <dbReference type="EMBL" id="KAG0722840.1"/>
    </source>
</evidence>
<evidence type="ECO:0000313" key="9">
    <source>
        <dbReference type="Proteomes" id="UP000770661"/>
    </source>
</evidence>
<keyword evidence="5" id="KW-0879">Wnt signaling pathway</keyword>
<evidence type="ECO:0000256" key="5">
    <source>
        <dbReference type="ARBA" id="ARBA00022687"/>
    </source>
</evidence>
<keyword evidence="4" id="KW-0217">Developmental protein</keyword>
<evidence type="ECO:0000256" key="4">
    <source>
        <dbReference type="ARBA" id="ARBA00022473"/>
    </source>
</evidence>
<name>A0A8J4YKT2_CHIOP</name>
<evidence type="ECO:0000256" key="6">
    <source>
        <dbReference type="ARBA" id="ARBA00023242"/>
    </source>
</evidence>
<evidence type="ECO:0000256" key="7">
    <source>
        <dbReference type="SAM" id="MobiDB-lite"/>
    </source>
</evidence>
<accession>A0A8J4YKT2</accession>
<dbReference type="Proteomes" id="UP000770661">
    <property type="component" value="Unassembled WGS sequence"/>
</dbReference>
<evidence type="ECO:0000256" key="2">
    <source>
        <dbReference type="ARBA" id="ARBA00008632"/>
    </source>
</evidence>
<dbReference type="PANTHER" id="PTHR14482:SF0">
    <property type="entry name" value="PROTEIN CUSTOS"/>
    <property type="match status" value="1"/>
</dbReference>
<feature type="region of interest" description="Disordered" evidence="7">
    <location>
        <begin position="149"/>
        <end position="170"/>
    </location>
</feature>
<reference evidence="8" key="1">
    <citation type="submission" date="2020-07" db="EMBL/GenBank/DDBJ databases">
        <title>The High-quality genome of the commercially important snow crab, Chionoecetes opilio.</title>
        <authorList>
            <person name="Jeong J.-H."/>
            <person name="Ryu S."/>
        </authorList>
    </citation>
    <scope>NUCLEOTIDE SEQUENCE</scope>
    <source>
        <strain evidence="8">MADBK_172401_WGS</strain>
        <tissue evidence="8">Digestive gland</tissue>
    </source>
</reference>
<dbReference type="PANTHER" id="PTHR14482">
    <property type="entry name" value="CHROMOSOME 12 ORF 43 HOMOLOG"/>
    <property type="match status" value="1"/>
</dbReference>
<protein>
    <recommendedName>
        <fullName evidence="3">Protein CUSTOS</fullName>
    </recommendedName>
</protein>